<protein>
    <submittedName>
        <fullName evidence="1">Uncharacterized protein</fullName>
    </submittedName>
</protein>
<proteinExistence type="predicted"/>
<dbReference type="EMBL" id="VJXW01000007">
    <property type="protein sequence ID" value="TRW26252.1"/>
    <property type="molecule type" value="Genomic_DNA"/>
</dbReference>
<gene>
    <name evidence="1" type="ORF">FL857_06075</name>
</gene>
<name>A0A552V718_9FIRM</name>
<evidence type="ECO:0000313" key="2">
    <source>
        <dbReference type="Proteomes" id="UP000319424"/>
    </source>
</evidence>
<dbReference type="Proteomes" id="UP000319424">
    <property type="component" value="Unassembled WGS sequence"/>
</dbReference>
<comment type="caution">
    <text evidence="1">The sequence shown here is derived from an EMBL/GenBank/DDBJ whole genome shotgun (WGS) entry which is preliminary data.</text>
</comment>
<dbReference type="AlphaFoldDB" id="A0A552V718"/>
<accession>A0A552V718</accession>
<sequence>MAVCKYNHQINDILLQMQKNNERFDDITKQFDEGKISKYMKNVLMYENEIEFMKLNSRLHELKAKAGGIYVRGTK</sequence>
<organism evidence="1 2">
    <name type="scientific">Criibacterium bergeronii</name>
    <dbReference type="NCBI Taxonomy" id="1871336"/>
    <lineage>
        <taxon>Bacteria</taxon>
        <taxon>Bacillati</taxon>
        <taxon>Bacillota</taxon>
        <taxon>Clostridia</taxon>
        <taxon>Peptostreptococcales</taxon>
        <taxon>Filifactoraceae</taxon>
        <taxon>Criibacterium</taxon>
    </lineage>
</organism>
<reference evidence="1 2" key="1">
    <citation type="submission" date="2019-07" db="EMBL/GenBank/DDBJ databases">
        <title>Criibacterium bergeronii gen. nov., sp. nov. isolated from human clinical samples.</title>
        <authorList>
            <person name="Maheux A.F."/>
            <person name="Boudreau D.K."/>
            <person name="Berube E."/>
            <person name="Brodeur S."/>
            <person name="Bernard K.A."/>
            <person name="Abed J.Y."/>
            <person name="Ducrey E."/>
            <person name="Guay E.F."/>
            <person name="Raymond F."/>
            <person name="Corbeil J."/>
            <person name="Domingo M.-C."/>
            <person name="Roy P.H."/>
            <person name="Boissinot M."/>
            <person name="Tocheva E.I."/>
            <person name="Omar R.F."/>
        </authorList>
    </citation>
    <scope>NUCLEOTIDE SEQUENCE [LARGE SCALE GENOMIC DNA]</scope>
    <source>
        <strain evidence="1 2">CCRI-24246</strain>
    </source>
</reference>
<evidence type="ECO:0000313" key="1">
    <source>
        <dbReference type="EMBL" id="TRW26252.1"/>
    </source>
</evidence>